<dbReference type="EMBL" id="FJUW01000033">
    <property type="protein sequence ID" value="CZT04728.1"/>
    <property type="molecule type" value="Genomic_DNA"/>
</dbReference>
<keyword evidence="2" id="KW-1185">Reference proteome</keyword>
<dbReference type="AlphaFoldDB" id="A0A1E1L536"/>
<evidence type="ECO:0000313" key="2">
    <source>
        <dbReference type="Proteomes" id="UP000178129"/>
    </source>
</evidence>
<evidence type="ECO:0000313" key="1">
    <source>
        <dbReference type="EMBL" id="CZT04728.1"/>
    </source>
</evidence>
<proteinExistence type="predicted"/>
<dbReference type="Proteomes" id="UP000178129">
    <property type="component" value="Unassembled WGS sequence"/>
</dbReference>
<reference evidence="2" key="1">
    <citation type="submission" date="2016-03" db="EMBL/GenBank/DDBJ databases">
        <authorList>
            <person name="Ploux O."/>
        </authorList>
    </citation>
    <scope>NUCLEOTIDE SEQUENCE [LARGE SCALE GENOMIC DNA]</scope>
    <source>
        <strain evidence="2">UK7</strain>
    </source>
</reference>
<dbReference type="InParanoid" id="A0A1E1L536"/>
<comment type="caution">
    <text evidence="1">The sequence shown here is derived from an EMBL/GenBank/DDBJ whole genome shotgun (WGS) entry which is preliminary data.</text>
</comment>
<sequence length="81" mass="8922">MPPKSLTNSDTDLVAHFTASSIKFTTAKAYNEGNRETSNYQALGEPVNKDGAGRRKHLAGYWAKESALFEYGMIALALREL</sequence>
<name>A0A1E1L536_9HELO</name>
<protein>
    <submittedName>
        <fullName evidence="1">Uncharacterized protein</fullName>
    </submittedName>
</protein>
<accession>A0A1E1L536</accession>
<organism evidence="1 2">
    <name type="scientific">Rhynchosporium graminicola</name>
    <dbReference type="NCBI Taxonomy" id="2792576"/>
    <lineage>
        <taxon>Eukaryota</taxon>
        <taxon>Fungi</taxon>
        <taxon>Dikarya</taxon>
        <taxon>Ascomycota</taxon>
        <taxon>Pezizomycotina</taxon>
        <taxon>Leotiomycetes</taxon>
        <taxon>Helotiales</taxon>
        <taxon>Ploettnerulaceae</taxon>
        <taxon>Rhynchosporium</taxon>
    </lineage>
</organism>
<gene>
    <name evidence="1" type="ORF">RCO7_10752</name>
</gene>